<sequence>MLRHWIGVSLHYSRTSRLTYFRVKGELLAKIQHWNDGSEWLENRYSVALNYAANTWIEGRVFVVSVEHSEYNLDPYAKVAVDDADYLPILPWDKDTLVRFHIDMPWDF</sequence>
<accession>A0A330M8B2</accession>
<proteinExistence type="predicted"/>
<dbReference type="Proteomes" id="UP000250123">
    <property type="component" value="Chromosome SHEWBE"/>
</dbReference>
<reference evidence="2" key="1">
    <citation type="submission" date="2018-06" db="EMBL/GenBank/DDBJ databases">
        <authorList>
            <person name="Cea G.-C."/>
            <person name="William W."/>
        </authorList>
    </citation>
    <scope>NUCLEOTIDE SEQUENCE [LARGE SCALE GENOMIC DNA]</scope>
    <source>
        <strain evidence="2">DB21MT-2</strain>
    </source>
</reference>
<protein>
    <submittedName>
        <fullName evidence="1">Uncharacterized protein</fullName>
    </submittedName>
</protein>
<dbReference type="EMBL" id="LS483452">
    <property type="protein sequence ID" value="SQH78235.1"/>
    <property type="molecule type" value="Genomic_DNA"/>
</dbReference>
<organism evidence="1 2">
    <name type="scientific">Shewanella benthica</name>
    <dbReference type="NCBI Taxonomy" id="43661"/>
    <lineage>
        <taxon>Bacteria</taxon>
        <taxon>Pseudomonadati</taxon>
        <taxon>Pseudomonadota</taxon>
        <taxon>Gammaproteobacteria</taxon>
        <taxon>Alteromonadales</taxon>
        <taxon>Shewanellaceae</taxon>
        <taxon>Shewanella</taxon>
    </lineage>
</organism>
<dbReference type="AlphaFoldDB" id="A0A330M8B2"/>
<evidence type="ECO:0000313" key="2">
    <source>
        <dbReference type="Proteomes" id="UP000250123"/>
    </source>
</evidence>
<gene>
    <name evidence="1" type="ORF">SHEWBE_4275</name>
</gene>
<evidence type="ECO:0000313" key="1">
    <source>
        <dbReference type="EMBL" id="SQH78235.1"/>
    </source>
</evidence>
<dbReference type="KEGG" id="sbk:SHEWBE_4275"/>
<name>A0A330M8B2_9GAMM</name>